<feature type="transmembrane region" description="Helical" evidence="1">
    <location>
        <begin position="150"/>
        <end position="169"/>
    </location>
</feature>
<sequence>MYSESEIASAVAAGAITAQAADALRDHVAKLRNLPAADEENVRLISSFNDIFVTIACSLVIFSAIYVGTDSHAWVGGALVAIASWAMAEIFTRKRHMALPSIVLLGALVVGAGIAASDVAGLLMPRHEIVRSFNYNGHTNFWTAEVRYPWQEGLMALAGAAIAGICAVLHWLRFRIAITVAAAIGAAVLIVLAIVAALTDQKIAANPFIAPVALGCGIVVFIVAMRWDLSDPERRTQRADIAFWLHLLAAPLLAHPMFYWLGVLGNNRISLASGLAVLGIYCAFGFIALIIDRRALLVSALAYVIAALFALLDTFGSVSSAVALTTLLIGCALLALSVLWAPLRARALHLAPEALRLRLPAAAVLIPGRISLPPP</sequence>
<protein>
    <recommendedName>
        <fullName evidence="4">DUF2157 domain-containing protein</fullName>
    </recommendedName>
</protein>
<feature type="transmembrane region" description="Helical" evidence="1">
    <location>
        <begin position="296"/>
        <end position="315"/>
    </location>
</feature>
<feature type="transmembrane region" description="Helical" evidence="1">
    <location>
        <begin position="208"/>
        <end position="229"/>
    </location>
</feature>
<dbReference type="RefSeq" id="WP_189620651.1">
    <property type="nucleotide sequence ID" value="NZ_BMZA01000004.1"/>
</dbReference>
<evidence type="ECO:0000256" key="1">
    <source>
        <dbReference type="SAM" id="Phobius"/>
    </source>
</evidence>
<dbReference type="Proteomes" id="UP000648075">
    <property type="component" value="Unassembled WGS sequence"/>
</dbReference>
<keyword evidence="3" id="KW-1185">Reference proteome</keyword>
<feature type="transmembrane region" description="Helical" evidence="1">
    <location>
        <begin position="176"/>
        <end position="196"/>
    </location>
</feature>
<keyword evidence="1" id="KW-1133">Transmembrane helix</keyword>
<dbReference type="AlphaFoldDB" id="A0A918PEE3"/>
<evidence type="ECO:0000313" key="2">
    <source>
        <dbReference type="EMBL" id="GGZ01813.1"/>
    </source>
</evidence>
<name>A0A918PEE3_9SPHN</name>
<feature type="transmembrane region" description="Helical" evidence="1">
    <location>
        <begin position="321"/>
        <end position="343"/>
    </location>
</feature>
<feature type="transmembrane region" description="Helical" evidence="1">
    <location>
        <begin position="48"/>
        <end position="67"/>
    </location>
</feature>
<proteinExistence type="predicted"/>
<organism evidence="2 3">
    <name type="scientific">Novosphingobium colocasiae</name>
    <dbReference type="NCBI Taxonomy" id="1256513"/>
    <lineage>
        <taxon>Bacteria</taxon>
        <taxon>Pseudomonadati</taxon>
        <taxon>Pseudomonadota</taxon>
        <taxon>Alphaproteobacteria</taxon>
        <taxon>Sphingomonadales</taxon>
        <taxon>Sphingomonadaceae</taxon>
        <taxon>Novosphingobium</taxon>
    </lineage>
</organism>
<keyword evidence="1" id="KW-0812">Transmembrane</keyword>
<feature type="transmembrane region" description="Helical" evidence="1">
    <location>
        <begin position="103"/>
        <end position="124"/>
    </location>
</feature>
<feature type="transmembrane region" description="Helical" evidence="1">
    <location>
        <begin position="73"/>
        <end position="91"/>
    </location>
</feature>
<gene>
    <name evidence="2" type="ORF">GCM10011614_15900</name>
</gene>
<accession>A0A918PEE3</accession>
<feature type="transmembrane region" description="Helical" evidence="1">
    <location>
        <begin position="269"/>
        <end position="289"/>
    </location>
</feature>
<comment type="caution">
    <text evidence="2">The sequence shown here is derived from an EMBL/GenBank/DDBJ whole genome shotgun (WGS) entry which is preliminary data.</text>
</comment>
<reference evidence="2" key="1">
    <citation type="journal article" date="2014" name="Int. J. Syst. Evol. Microbiol.">
        <title>Complete genome sequence of Corynebacterium casei LMG S-19264T (=DSM 44701T), isolated from a smear-ripened cheese.</title>
        <authorList>
            <consortium name="US DOE Joint Genome Institute (JGI-PGF)"/>
            <person name="Walter F."/>
            <person name="Albersmeier A."/>
            <person name="Kalinowski J."/>
            <person name="Ruckert C."/>
        </authorList>
    </citation>
    <scope>NUCLEOTIDE SEQUENCE</scope>
    <source>
        <strain evidence="2">KCTC 32255</strain>
    </source>
</reference>
<reference evidence="2" key="2">
    <citation type="submission" date="2020-09" db="EMBL/GenBank/DDBJ databases">
        <authorList>
            <person name="Sun Q."/>
            <person name="Kim S."/>
        </authorList>
    </citation>
    <scope>NUCLEOTIDE SEQUENCE</scope>
    <source>
        <strain evidence="2">KCTC 32255</strain>
    </source>
</reference>
<dbReference type="EMBL" id="BMZA01000004">
    <property type="protein sequence ID" value="GGZ01813.1"/>
    <property type="molecule type" value="Genomic_DNA"/>
</dbReference>
<evidence type="ECO:0000313" key="3">
    <source>
        <dbReference type="Proteomes" id="UP000648075"/>
    </source>
</evidence>
<feature type="transmembrane region" description="Helical" evidence="1">
    <location>
        <begin position="241"/>
        <end position="263"/>
    </location>
</feature>
<keyword evidence="1" id="KW-0472">Membrane</keyword>
<evidence type="ECO:0008006" key="4">
    <source>
        <dbReference type="Google" id="ProtNLM"/>
    </source>
</evidence>